<sequence length="118" mass="12558">MPLRPTNVTSSVAKTKCALTQQELVDAVPVRQIDRSLPVQRRPSVRDSALPTFLAVLCPPLSVVVDAPPQSSQADVPTNVEVAPADVASSAMRHTFAAMMFLPRCGAGLGPREPRQAT</sequence>
<evidence type="ECO:0000313" key="1">
    <source>
        <dbReference type="EMBL" id="KAK1645389.1"/>
    </source>
</evidence>
<keyword evidence="2" id="KW-1185">Reference proteome</keyword>
<dbReference type="EMBL" id="JAUUTY010000004">
    <property type="protein sequence ID" value="KAK1645389.1"/>
    <property type="molecule type" value="Genomic_DNA"/>
</dbReference>
<proteinExistence type="predicted"/>
<evidence type="ECO:0000313" key="2">
    <source>
        <dbReference type="Proteomes" id="UP001231189"/>
    </source>
</evidence>
<dbReference type="AlphaFoldDB" id="A0AAD8S4G1"/>
<comment type="caution">
    <text evidence="1">The sequence shown here is derived from an EMBL/GenBank/DDBJ whole genome shotgun (WGS) entry which is preliminary data.</text>
</comment>
<reference evidence="1" key="1">
    <citation type="submission" date="2023-07" db="EMBL/GenBank/DDBJ databases">
        <title>A chromosome-level genome assembly of Lolium multiflorum.</title>
        <authorList>
            <person name="Chen Y."/>
            <person name="Copetti D."/>
            <person name="Kolliker R."/>
            <person name="Studer B."/>
        </authorList>
    </citation>
    <scope>NUCLEOTIDE SEQUENCE</scope>
    <source>
        <strain evidence="1">02402/16</strain>
        <tissue evidence="1">Leaf</tissue>
    </source>
</reference>
<dbReference type="Proteomes" id="UP001231189">
    <property type="component" value="Unassembled WGS sequence"/>
</dbReference>
<organism evidence="1 2">
    <name type="scientific">Lolium multiflorum</name>
    <name type="common">Italian ryegrass</name>
    <name type="synonym">Lolium perenne subsp. multiflorum</name>
    <dbReference type="NCBI Taxonomy" id="4521"/>
    <lineage>
        <taxon>Eukaryota</taxon>
        <taxon>Viridiplantae</taxon>
        <taxon>Streptophyta</taxon>
        <taxon>Embryophyta</taxon>
        <taxon>Tracheophyta</taxon>
        <taxon>Spermatophyta</taxon>
        <taxon>Magnoliopsida</taxon>
        <taxon>Liliopsida</taxon>
        <taxon>Poales</taxon>
        <taxon>Poaceae</taxon>
        <taxon>BOP clade</taxon>
        <taxon>Pooideae</taxon>
        <taxon>Poodae</taxon>
        <taxon>Poeae</taxon>
        <taxon>Poeae Chloroplast Group 2 (Poeae type)</taxon>
        <taxon>Loliodinae</taxon>
        <taxon>Loliinae</taxon>
        <taxon>Lolium</taxon>
    </lineage>
</organism>
<accession>A0AAD8S4G1</accession>
<gene>
    <name evidence="1" type="ORF">QYE76_063194</name>
</gene>
<name>A0AAD8S4G1_LOLMU</name>
<protein>
    <submittedName>
        <fullName evidence="1">Uncharacterized protein</fullName>
    </submittedName>
</protein>